<reference evidence="1 3" key="1">
    <citation type="journal article" date="2017" name="Nature">
        <title>The sunflower genome provides insights into oil metabolism, flowering and Asterid evolution.</title>
        <authorList>
            <person name="Badouin H."/>
            <person name="Gouzy J."/>
            <person name="Grassa C.J."/>
            <person name="Murat F."/>
            <person name="Staton S.E."/>
            <person name="Cottret L."/>
            <person name="Lelandais-Briere C."/>
            <person name="Owens G.L."/>
            <person name="Carrere S."/>
            <person name="Mayjonade B."/>
            <person name="Legrand L."/>
            <person name="Gill N."/>
            <person name="Kane N.C."/>
            <person name="Bowers J.E."/>
            <person name="Hubner S."/>
            <person name="Bellec A."/>
            <person name="Berard A."/>
            <person name="Berges H."/>
            <person name="Blanchet N."/>
            <person name="Boniface M.C."/>
            <person name="Brunel D."/>
            <person name="Catrice O."/>
            <person name="Chaidir N."/>
            <person name="Claudel C."/>
            <person name="Donnadieu C."/>
            <person name="Faraut T."/>
            <person name="Fievet G."/>
            <person name="Helmstetter N."/>
            <person name="King M."/>
            <person name="Knapp S.J."/>
            <person name="Lai Z."/>
            <person name="Le Paslier M.C."/>
            <person name="Lippi Y."/>
            <person name="Lorenzon L."/>
            <person name="Mandel J.R."/>
            <person name="Marage G."/>
            <person name="Marchand G."/>
            <person name="Marquand E."/>
            <person name="Bret-Mestries E."/>
            <person name="Morien E."/>
            <person name="Nambeesan S."/>
            <person name="Nguyen T."/>
            <person name="Pegot-Espagnet P."/>
            <person name="Pouilly N."/>
            <person name="Raftis F."/>
            <person name="Sallet E."/>
            <person name="Schiex T."/>
            <person name="Thomas J."/>
            <person name="Vandecasteele C."/>
            <person name="Vares D."/>
            <person name="Vear F."/>
            <person name="Vautrin S."/>
            <person name="Crespi M."/>
            <person name="Mangin B."/>
            <person name="Burke J.M."/>
            <person name="Salse J."/>
            <person name="Munos S."/>
            <person name="Vincourt P."/>
            <person name="Rieseberg L.H."/>
            <person name="Langlade N.B."/>
        </authorList>
    </citation>
    <scope>NUCLEOTIDE SEQUENCE [LARGE SCALE GENOMIC DNA]</scope>
    <source>
        <strain evidence="3">cv. SF193</strain>
        <tissue evidence="1">Leaves</tissue>
    </source>
</reference>
<dbReference type="InParanoid" id="A0A251TXX2"/>
<reference evidence="1" key="3">
    <citation type="submission" date="2020-06" db="EMBL/GenBank/DDBJ databases">
        <title>Helianthus annuus Genome sequencing and assembly Release 2.</title>
        <authorList>
            <person name="Gouzy J."/>
            <person name="Langlade N."/>
            <person name="Munos S."/>
        </authorList>
    </citation>
    <scope>NUCLEOTIDE SEQUENCE</scope>
    <source>
        <tissue evidence="1">Leaves</tissue>
    </source>
</reference>
<dbReference type="Proteomes" id="UP000215914">
    <property type="component" value="Chromosome 9"/>
</dbReference>
<dbReference type="EMBL" id="CM007898">
    <property type="protein sequence ID" value="OTG15416.1"/>
    <property type="molecule type" value="Genomic_DNA"/>
</dbReference>
<proteinExistence type="predicted"/>
<protein>
    <submittedName>
        <fullName evidence="2">Uncharacterized protein</fullName>
    </submittedName>
</protein>
<sequence length="52" mass="6236">MMKKKLPPYFPRLFPSSRNFIPLPSSFHSYFVTLTIFKLCQTRTRTNCQPIR</sequence>
<accession>A0A251TXX2</accession>
<dbReference type="AlphaFoldDB" id="A0A251TXX2"/>
<evidence type="ECO:0000313" key="3">
    <source>
        <dbReference type="Proteomes" id="UP000215914"/>
    </source>
</evidence>
<dbReference type="EMBL" id="MNCJ02000324">
    <property type="protein sequence ID" value="KAF5791217.1"/>
    <property type="molecule type" value="Genomic_DNA"/>
</dbReference>
<evidence type="ECO:0000313" key="2">
    <source>
        <dbReference type="EMBL" id="OTG15416.1"/>
    </source>
</evidence>
<name>A0A251TXX2_HELAN</name>
<gene>
    <name evidence="2" type="ORF">HannXRQ_Chr09g0260161</name>
    <name evidence="1" type="ORF">HanXRQr2_Chr09g0392131</name>
</gene>
<organism evidence="2 3">
    <name type="scientific">Helianthus annuus</name>
    <name type="common">Common sunflower</name>
    <dbReference type="NCBI Taxonomy" id="4232"/>
    <lineage>
        <taxon>Eukaryota</taxon>
        <taxon>Viridiplantae</taxon>
        <taxon>Streptophyta</taxon>
        <taxon>Embryophyta</taxon>
        <taxon>Tracheophyta</taxon>
        <taxon>Spermatophyta</taxon>
        <taxon>Magnoliopsida</taxon>
        <taxon>eudicotyledons</taxon>
        <taxon>Gunneridae</taxon>
        <taxon>Pentapetalae</taxon>
        <taxon>asterids</taxon>
        <taxon>campanulids</taxon>
        <taxon>Asterales</taxon>
        <taxon>Asteraceae</taxon>
        <taxon>Asteroideae</taxon>
        <taxon>Heliantheae alliance</taxon>
        <taxon>Heliantheae</taxon>
        <taxon>Helianthus</taxon>
    </lineage>
</organism>
<dbReference type="Gramene" id="mRNA:HanXRQr2_Chr09g0392131">
    <property type="protein sequence ID" value="CDS:HanXRQr2_Chr09g0392131.1"/>
    <property type="gene ID" value="HanXRQr2_Chr09g0392131"/>
</dbReference>
<evidence type="ECO:0000313" key="1">
    <source>
        <dbReference type="EMBL" id="KAF5791217.1"/>
    </source>
</evidence>
<keyword evidence="3" id="KW-1185">Reference proteome</keyword>
<reference evidence="2" key="2">
    <citation type="submission" date="2017-02" db="EMBL/GenBank/DDBJ databases">
        <title>Sunflower complete genome.</title>
        <authorList>
            <person name="Langlade N."/>
            <person name="Munos S."/>
        </authorList>
    </citation>
    <scope>NUCLEOTIDE SEQUENCE [LARGE SCALE GENOMIC DNA]</scope>
    <source>
        <tissue evidence="2">Leaves</tissue>
    </source>
</reference>